<dbReference type="GO" id="GO:0009411">
    <property type="term" value="P:response to UV"/>
    <property type="evidence" value="ECO:0007669"/>
    <property type="project" value="InterPro"/>
</dbReference>
<dbReference type="Pfam" id="PF20867">
    <property type="entry name" value="UVSSA_N"/>
    <property type="match status" value="1"/>
</dbReference>
<sequence length="853" mass="96961">MASIPKKTHPTHQLDNELRVELANLVESLTTSGATTLDTEKMKQLKKICKKSDGYVEYAYQQLMSQLEEEHSEIRLSAFQVMNELFQRSHHFRELLVADMQQFLLLTVETDVDYPLPPPKAAARLLKEQSLSAIAAWNDKFGKAYKKLAVGYNFLRHCKQVNFNSITARLNAEQEREQRREEQEQRMKRERFSTAVQEMTEVLPEIEKCLRETESCYDILFPKNSFFTMEAEADLFNKEEENSNLVGKVEIDKDKTRTSDETSEQILQKDGAKMGSETTIEKENDTCIQSEIQNSPLESGVAERTLNSEEVCENEEPNSLCNVKDDKEVNAEKLENGNKSLKAEVEEEEGEEESDEDEDDNMEDGEGLDRKGMQSHGVRSLVQSISIDVEIPTEGVMLQEDENNTDLLSALDDAKRLLQVKYLPQLSSWIQIFVEANKTETDFFKKCLDMQTSLTDALGKYSDLKIKRMPKMRRVEKGESDSEDDFEEVPEKEGYEPVIAEHLREEYGLPSLDKDSPETSKKASASAKASSSSSSQMSERQHPDWNPLLSCDHDPKDPTSRAATLAVWKKQKETVESSLKRSISSIEEEQSELQEADGEPSKVKREDSELQSKAPVIPYGIDLENWESPGDFKAPVILRPQTDNTIWASSVQEEEISLENAKEHIASRVYSFTGKFEPVKWTCRAPLPSGKLCERMDRLKCPFHGKIIPRDEDGKPSNPEDIPTVKKEDMSDDDEMPSVDLAAASSSSWQDPELLRDIEAATGLNLQVKRGRKKGSEKEEGDKKGKGKRGKKGVKKYPGLTDLTEKTNTSRTRLEKRVFNKSAMKRVNAKLSAIDNRRVRDKFSNQFHYALKN</sequence>
<dbReference type="GO" id="GO:0005694">
    <property type="term" value="C:chromosome"/>
    <property type="evidence" value="ECO:0007669"/>
    <property type="project" value="UniProtKB-SubCell"/>
</dbReference>
<keyword evidence="9" id="KW-0234">DNA repair</keyword>
<feature type="region of interest" description="Disordered" evidence="10">
    <location>
        <begin position="707"/>
        <end position="736"/>
    </location>
</feature>
<feature type="region of interest" description="Disordered" evidence="10">
    <location>
        <begin position="472"/>
        <end position="497"/>
    </location>
</feature>
<keyword evidence="3" id="KW-0158">Chromosome</keyword>
<keyword evidence="13" id="KW-1185">Reference proteome</keyword>
<dbReference type="PANTHER" id="PTHR28670">
    <property type="entry name" value="UV-STIMULATED SCAFFOLD PROTEIN A"/>
    <property type="match status" value="1"/>
</dbReference>
<evidence type="ECO:0000313" key="12">
    <source>
        <dbReference type="EMBL" id="KAJ8026228.1"/>
    </source>
</evidence>
<evidence type="ECO:0000256" key="2">
    <source>
        <dbReference type="ARBA" id="ARBA00009240"/>
    </source>
</evidence>
<dbReference type="InterPro" id="IPR049408">
    <property type="entry name" value="UVSSA_N_a-solenoid_rpt"/>
</dbReference>
<protein>
    <submittedName>
        <fullName evidence="12">UV-stimulated scaffold protein A</fullName>
    </submittedName>
</protein>
<feature type="compositionally biased region" description="Basic and acidic residues" evidence="10">
    <location>
        <begin position="509"/>
        <end position="521"/>
    </location>
</feature>
<evidence type="ECO:0000256" key="9">
    <source>
        <dbReference type="ARBA" id="ARBA00023204"/>
    </source>
</evidence>
<feature type="compositionally biased region" description="Basic and acidic residues" evidence="10">
    <location>
        <begin position="599"/>
        <end position="610"/>
    </location>
</feature>
<feature type="compositionally biased region" description="Low complexity" evidence="10">
    <location>
        <begin position="522"/>
        <end position="535"/>
    </location>
</feature>
<evidence type="ECO:0000313" key="13">
    <source>
        <dbReference type="Proteomes" id="UP001152320"/>
    </source>
</evidence>
<dbReference type="OrthoDB" id="5594015at2759"/>
<keyword evidence="4" id="KW-0479">Metal-binding</keyword>
<feature type="domain" description="UV-stimulated scaffold protein A C-terminal" evidence="11">
    <location>
        <begin position="613"/>
        <end position="718"/>
    </location>
</feature>
<feature type="compositionally biased region" description="Basic and acidic residues" evidence="10">
    <location>
        <begin position="570"/>
        <end position="579"/>
    </location>
</feature>
<feature type="region of interest" description="Disordered" evidence="10">
    <location>
        <begin position="255"/>
        <end position="376"/>
    </location>
</feature>
<comment type="caution">
    <text evidence="12">The sequence shown here is derived from an EMBL/GenBank/DDBJ whole genome shotgun (WGS) entry which is preliminary data.</text>
</comment>
<keyword evidence="7" id="KW-0862">Zinc</keyword>
<evidence type="ECO:0000256" key="8">
    <source>
        <dbReference type="ARBA" id="ARBA00023054"/>
    </source>
</evidence>
<dbReference type="GO" id="GO:0000993">
    <property type="term" value="F:RNA polymerase II complex binding"/>
    <property type="evidence" value="ECO:0007669"/>
    <property type="project" value="TreeGrafter"/>
</dbReference>
<feature type="compositionally biased region" description="Acidic residues" evidence="10">
    <location>
        <begin position="586"/>
        <end position="598"/>
    </location>
</feature>
<feature type="compositionally biased region" description="Acidic residues" evidence="10">
    <location>
        <begin position="345"/>
        <end position="366"/>
    </location>
</feature>
<feature type="region of interest" description="Disordered" evidence="10">
    <location>
        <begin position="760"/>
        <end position="810"/>
    </location>
</feature>
<dbReference type="Proteomes" id="UP001152320">
    <property type="component" value="Chromosome 17"/>
</dbReference>
<keyword evidence="6" id="KW-0863">Zinc-finger</keyword>
<dbReference type="GO" id="GO:0006283">
    <property type="term" value="P:transcription-coupled nucleotide-excision repair"/>
    <property type="evidence" value="ECO:0007669"/>
    <property type="project" value="TreeGrafter"/>
</dbReference>
<accession>A0A9Q0YPN3</accession>
<evidence type="ECO:0000256" key="3">
    <source>
        <dbReference type="ARBA" id="ARBA00022454"/>
    </source>
</evidence>
<evidence type="ECO:0000256" key="4">
    <source>
        <dbReference type="ARBA" id="ARBA00022723"/>
    </source>
</evidence>
<keyword evidence="8" id="KW-0175">Coiled coil</keyword>
<keyword evidence="5" id="KW-0227">DNA damage</keyword>
<comment type="subcellular location">
    <subcellularLocation>
        <location evidence="1">Chromosome</location>
    </subcellularLocation>
</comment>
<evidence type="ECO:0000256" key="6">
    <source>
        <dbReference type="ARBA" id="ARBA00022771"/>
    </source>
</evidence>
<evidence type="ECO:0000256" key="5">
    <source>
        <dbReference type="ARBA" id="ARBA00022763"/>
    </source>
</evidence>
<comment type="similarity">
    <text evidence="2">Belongs to the UVSSA family.</text>
</comment>
<name>A0A9Q0YPN3_HOLLE</name>
<gene>
    <name evidence="12" type="ORF">HOLleu_34021</name>
</gene>
<feature type="region of interest" description="Disordered" evidence="10">
    <location>
        <begin position="509"/>
        <end position="610"/>
    </location>
</feature>
<proteinExistence type="inferred from homology"/>
<dbReference type="PANTHER" id="PTHR28670:SF1">
    <property type="entry name" value="UV-STIMULATED SCAFFOLD PROTEIN A"/>
    <property type="match status" value="1"/>
</dbReference>
<dbReference type="AlphaFoldDB" id="A0A9Q0YPN3"/>
<feature type="compositionally biased region" description="Basic and acidic residues" evidence="10">
    <location>
        <begin position="323"/>
        <end position="344"/>
    </location>
</feature>
<dbReference type="InterPro" id="IPR018610">
    <property type="entry name" value="UVSSA"/>
</dbReference>
<dbReference type="EMBL" id="JAIZAY010000017">
    <property type="protein sequence ID" value="KAJ8026228.1"/>
    <property type="molecule type" value="Genomic_DNA"/>
</dbReference>
<evidence type="ECO:0000256" key="10">
    <source>
        <dbReference type="SAM" id="MobiDB-lite"/>
    </source>
</evidence>
<feature type="compositionally biased region" description="Basic residues" evidence="10">
    <location>
        <begin position="785"/>
        <end position="795"/>
    </location>
</feature>
<reference evidence="12" key="1">
    <citation type="submission" date="2021-10" db="EMBL/GenBank/DDBJ databases">
        <title>Tropical sea cucumber genome reveals ecological adaptation and Cuvierian tubules defense mechanism.</title>
        <authorList>
            <person name="Chen T."/>
        </authorList>
    </citation>
    <scope>NUCLEOTIDE SEQUENCE</scope>
    <source>
        <strain evidence="12">Nanhai2018</strain>
        <tissue evidence="12">Muscle</tissue>
    </source>
</reference>
<dbReference type="GO" id="GO:0008270">
    <property type="term" value="F:zinc ion binding"/>
    <property type="evidence" value="ECO:0007669"/>
    <property type="project" value="UniProtKB-KW"/>
</dbReference>
<evidence type="ECO:0000256" key="1">
    <source>
        <dbReference type="ARBA" id="ARBA00004286"/>
    </source>
</evidence>
<evidence type="ECO:0000259" key="11">
    <source>
        <dbReference type="Pfam" id="PF09740"/>
    </source>
</evidence>
<organism evidence="12 13">
    <name type="scientific">Holothuria leucospilota</name>
    <name type="common">Black long sea cucumber</name>
    <name type="synonym">Mertensiothuria leucospilota</name>
    <dbReference type="NCBI Taxonomy" id="206669"/>
    <lineage>
        <taxon>Eukaryota</taxon>
        <taxon>Metazoa</taxon>
        <taxon>Echinodermata</taxon>
        <taxon>Eleutherozoa</taxon>
        <taxon>Echinozoa</taxon>
        <taxon>Holothuroidea</taxon>
        <taxon>Aspidochirotacea</taxon>
        <taxon>Aspidochirotida</taxon>
        <taxon>Holothuriidae</taxon>
        <taxon>Holothuria</taxon>
    </lineage>
</organism>
<evidence type="ECO:0000256" key="7">
    <source>
        <dbReference type="ARBA" id="ARBA00022833"/>
    </source>
</evidence>
<feature type="compositionally biased region" description="Polar residues" evidence="10">
    <location>
        <begin position="286"/>
        <end position="297"/>
    </location>
</feature>
<dbReference type="Pfam" id="PF09740">
    <property type="entry name" value="DUF2043"/>
    <property type="match status" value="1"/>
</dbReference>
<dbReference type="InterPro" id="IPR049431">
    <property type="entry name" value="UVSSA_C"/>
</dbReference>
<feature type="compositionally biased region" description="Basic and acidic residues" evidence="10">
    <location>
        <begin position="774"/>
        <end position="784"/>
    </location>
</feature>